<reference evidence="4" key="1">
    <citation type="journal article" date="2019" name="Int. J. Syst. Evol. Microbiol.">
        <title>The Global Catalogue of Microorganisms (GCM) 10K type strain sequencing project: providing services to taxonomists for standard genome sequencing and annotation.</title>
        <authorList>
            <consortium name="The Broad Institute Genomics Platform"/>
            <consortium name="The Broad Institute Genome Sequencing Center for Infectious Disease"/>
            <person name="Wu L."/>
            <person name="Ma J."/>
        </authorList>
    </citation>
    <scope>NUCLEOTIDE SEQUENCE [LARGE SCALE GENOMIC DNA]</scope>
    <source>
        <strain evidence="4">CGMCC 1.12286</strain>
    </source>
</reference>
<dbReference type="InterPro" id="IPR050546">
    <property type="entry name" value="Glycosyl_Hydrlase_16"/>
</dbReference>
<evidence type="ECO:0000256" key="1">
    <source>
        <dbReference type="ARBA" id="ARBA00006865"/>
    </source>
</evidence>
<sequence>MKFPQKFKSKKARSRIFLLLTIIIPIFVTVVLTLPKERVNQVIHITHIEPTKNLIPLGSPAFDQEFNTSSDLKAWSIVSQSWPYSNELQYYSKENVYIRDGKLMIEADHTPYNGKDYISGRIDTKGHFEFTYGTVVIRAKLPAGKGIFPALWLKPVEGPVYPEIDMMEYIGSKKNNAYATFHAAPTGTYKRVGVTAIMPFNLSHSYHTYILVWKKNDLTWYIDGQQIFHITKFVPNEPMYLTINNAVGGMAGIPTKETQFPAFLKIDYVHIYTSNVSKDNLI</sequence>
<dbReference type="Gene3D" id="2.60.120.200">
    <property type="match status" value="1"/>
</dbReference>
<dbReference type="EMBL" id="JBHUCX010000020">
    <property type="protein sequence ID" value="MFD1674335.1"/>
    <property type="molecule type" value="Genomic_DNA"/>
</dbReference>
<dbReference type="PROSITE" id="PS51762">
    <property type="entry name" value="GH16_2"/>
    <property type="match status" value="1"/>
</dbReference>
<dbReference type="Pfam" id="PF00722">
    <property type="entry name" value="Glyco_hydro_16"/>
    <property type="match status" value="1"/>
</dbReference>
<dbReference type="CDD" id="cd08023">
    <property type="entry name" value="GH16_laminarinase_like"/>
    <property type="match status" value="1"/>
</dbReference>
<evidence type="ECO:0000259" key="2">
    <source>
        <dbReference type="PROSITE" id="PS51762"/>
    </source>
</evidence>
<dbReference type="Proteomes" id="UP001597079">
    <property type="component" value="Unassembled WGS sequence"/>
</dbReference>
<comment type="caution">
    <text evidence="3">The sequence shown here is derived from an EMBL/GenBank/DDBJ whole genome shotgun (WGS) entry which is preliminary data.</text>
</comment>
<dbReference type="PANTHER" id="PTHR10963">
    <property type="entry name" value="GLYCOSYL HYDROLASE-RELATED"/>
    <property type="match status" value="1"/>
</dbReference>
<organism evidence="3 4">
    <name type="scientific">Alicyclobacillus fodiniaquatilis</name>
    <dbReference type="NCBI Taxonomy" id="1661150"/>
    <lineage>
        <taxon>Bacteria</taxon>
        <taxon>Bacillati</taxon>
        <taxon>Bacillota</taxon>
        <taxon>Bacilli</taxon>
        <taxon>Bacillales</taxon>
        <taxon>Alicyclobacillaceae</taxon>
        <taxon>Alicyclobacillus</taxon>
    </lineage>
</organism>
<evidence type="ECO:0000313" key="3">
    <source>
        <dbReference type="EMBL" id="MFD1674335.1"/>
    </source>
</evidence>
<accession>A0ABW4JGS7</accession>
<keyword evidence="4" id="KW-1185">Reference proteome</keyword>
<proteinExistence type="inferred from homology"/>
<feature type="domain" description="GH16" evidence="2">
    <location>
        <begin position="50"/>
        <end position="277"/>
    </location>
</feature>
<comment type="similarity">
    <text evidence="1">Belongs to the glycosyl hydrolase 16 family.</text>
</comment>
<dbReference type="RefSeq" id="WP_377942600.1">
    <property type="nucleotide sequence ID" value="NZ_JBHUCX010000020.1"/>
</dbReference>
<dbReference type="SUPFAM" id="SSF49899">
    <property type="entry name" value="Concanavalin A-like lectins/glucanases"/>
    <property type="match status" value="1"/>
</dbReference>
<gene>
    <name evidence="3" type="ORF">ACFSB2_06405</name>
</gene>
<evidence type="ECO:0000313" key="4">
    <source>
        <dbReference type="Proteomes" id="UP001597079"/>
    </source>
</evidence>
<protein>
    <submittedName>
        <fullName evidence="3">Family 16 glycosylhydrolase</fullName>
    </submittedName>
</protein>
<dbReference type="PANTHER" id="PTHR10963:SF55">
    <property type="entry name" value="GLYCOSIDE HYDROLASE FAMILY 16 PROTEIN"/>
    <property type="match status" value="1"/>
</dbReference>
<name>A0ABW4JGS7_9BACL</name>
<dbReference type="InterPro" id="IPR013320">
    <property type="entry name" value="ConA-like_dom_sf"/>
</dbReference>
<dbReference type="InterPro" id="IPR000757">
    <property type="entry name" value="Beta-glucanase-like"/>
</dbReference>